<evidence type="ECO:0000313" key="2">
    <source>
        <dbReference type="Proteomes" id="UP000002059"/>
    </source>
</evidence>
<dbReference type="VEuPathDB" id="FungiDB:PAAG_12166"/>
<dbReference type="KEGG" id="pbl:PAAG_12166"/>
<organism evidence="1 2">
    <name type="scientific">Paracoccidioides lutzii (strain ATCC MYA-826 / Pb01)</name>
    <name type="common">Paracoccidioides brasiliensis</name>
    <dbReference type="NCBI Taxonomy" id="502779"/>
    <lineage>
        <taxon>Eukaryota</taxon>
        <taxon>Fungi</taxon>
        <taxon>Dikarya</taxon>
        <taxon>Ascomycota</taxon>
        <taxon>Pezizomycotina</taxon>
        <taxon>Eurotiomycetes</taxon>
        <taxon>Eurotiomycetidae</taxon>
        <taxon>Onygenales</taxon>
        <taxon>Ajellomycetaceae</taxon>
        <taxon>Paracoccidioides</taxon>
    </lineage>
</organism>
<sequence length="164" mass="18017">MELLKKLLDRSLSLPFPAKSFVKKKHAGDLNPGWQLPSADTAPHQAVGLAASTAVSPSREGGLGFKDLTAVAGFFQWQNIVKPVWTLIMHTVLAMLGRSPLDPKGFHGFANPAQLGWLLKSDTKSHQLCDWEENQGNNQTFGGEGPHHRMKATPLCYHFTGSRF</sequence>
<dbReference type="RefSeq" id="XP_015702681.1">
    <property type="nucleotide sequence ID" value="XM_015847690.1"/>
</dbReference>
<keyword evidence="2" id="KW-1185">Reference proteome</keyword>
<accession>A0A0A2V0V9</accession>
<reference evidence="1 2" key="1">
    <citation type="journal article" date="2011" name="PLoS Genet.">
        <title>Comparative genomic analysis of human fungal pathogens causing paracoccidioidomycosis.</title>
        <authorList>
            <person name="Desjardins C.A."/>
            <person name="Champion M.D."/>
            <person name="Holder J.W."/>
            <person name="Muszewska A."/>
            <person name="Goldberg J."/>
            <person name="Bailao A.M."/>
            <person name="Brigido M.M."/>
            <person name="Ferreira M.E."/>
            <person name="Garcia A.M."/>
            <person name="Grynberg M."/>
            <person name="Gujja S."/>
            <person name="Heiman D.I."/>
            <person name="Henn M.R."/>
            <person name="Kodira C.D."/>
            <person name="Leon-Narvaez H."/>
            <person name="Longo L.V."/>
            <person name="Ma L.J."/>
            <person name="Malavazi I."/>
            <person name="Matsuo A.L."/>
            <person name="Morais F.V."/>
            <person name="Pereira M."/>
            <person name="Rodriguez-Brito S."/>
            <person name="Sakthikumar S."/>
            <person name="Salem-Izacc S.M."/>
            <person name="Sykes S.M."/>
            <person name="Teixeira M.M."/>
            <person name="Vallejo M.C."/>
            <person name="Walter M.E."/>
            <person name="Yandava C."/>
            <person name="Young S."/>
            <person name="Zeng Q."/>
            <person name="Zucker J."/>
            <person name="Felipe M.S."/>
            <person name="Goldman G.H."/>
            <person name="Haas B.J."/>
            <person name="McEwen J.G."/>
            <person name="Nino-Vega G."/>
            <person name="Puccia R."/>
            <person name="San-Blas G."/>
            <person name="Soares C.M."/>
            <person name="Birren B.W."/>
            <person name="Cuomo C.A."/>
        </authorList>
    </citation>
    <scope>NUCLEOTIDE SEQUENCE [LARGE SCALE GENOMIC DNA]</scope>
    <source>
        <strain evidence="2">ATCC MYA-826 / Pb01</strain>
    </source>
</reference>
<dbReference type="Proteomes" id="UP000002059">
    <property type="component" value="Partially assembled WGS sequence"/>
</dbReference>
<gene>
    <name evidence="1" type="ORF">PAAG_12166</name>
</gene>
<name>A0A0A2V0V9_PARBA</name>
<dbReference type="AlphaFoldDB" id="A0A0A2V0V9"/>
<protein>
    <submittedName>
        <fullName evidence="1">Uncharacterized protein</fullName>
    </submittedName>
</protein>
<dbReference type="GeneID" id="26970909"/>
<proteinExistence type="predicted"/>
<dbReference type="EMBL" id="KN294008">
    <property type="protein sequence ID" value="KGQ01128.1"/>
    <property type="molecule type" value="Genomic_DNA"/>
</dbReference>
<dbReference type="HOGENOM" id="CLU_1619553_0_0_1"/>
<evidence type="ECO:0000313" key="1">
    <source>
        <dbReference type="EMBL" id="KGQ01128.1"/>
    </source>
</evidence>